<dbReference type="Proteomes" id="UP001253545">
    <property type="component" value="Unassembled WGS sequence"/>
</dbReference>
<keyword evidence="8" id="KW-1185">Reference proteome</keyword>
<proteinExistence type="inferred from homology"/>
<evidence type="ECO:0000313" key="8">
    <source>
        <dbReference type="Proteomes" id="UP001253545"/>
    </source>
</evidence>
<feature type="transmembrane region" description="Helical" evidence="6">
    <location>
        <begin position="6"/>
        <end position="39"/>
    </location>
</feature>
<feature type="transmembrane region" description="Helical" evidence="6">
    <location>
        <begin position="251"/>
        <end position="267"/>
    </location>
</feature>
<keyword evidence="5 6" id="KW-0472">Membrane</keyword>
<evidence type="ECO:0000256" key="4">
    <source>
        <dbReference type="ARBA" id="ARBA00022989"/>
    </source>
</evidence>
<dbReference type="PANTHER" id="PTHR43483:SF3">
    <property type="entry name" value="MEMBRANE TRANSPORTER PROTEIN HI_0806-RELATED"/>
    <property type="match status" value="1"/>
</dbReference>
<protein>
    <recommendedName>
        <fullName evidence="6">Probable membrane transporter protein</fullName>
    </recommendedName>
</protein>
<keyword evidence="4 6" id="KW-1133">Transmembrane helix</keyword>
<reference evidence="7 8" key="1">
    <citation type="submission" date="2023-09" db="EMBL/GenBank/DDBJ databases">
        <authorList>
            <person name="Rey-Velasco X."/>
        </authorList>
    </citation>
    <scope>NUCLEOTIDE SEQUENCE [LARGE SCALE GENOMIC DNA]</scope>
    <source>
        <strain evidence="7 8">P117</strain>
    </source>
</reference>
<comment type="caution">
    <text evidence="7">The sequence shown here is derived from an EMBL/GenBank/DDBJ whole genome shotgun (WGS) entry which is preliminary data.</text>
</comment>
<evidence type="ECO:0000256" key="5">
    <source>
        <dbReference type="ARBA" id="ARBA00023136"/>
    </source>
</evidence>
<dbReference type="RefSeq" id="WP_311368942.1">
    <property type="nucleotide sequence ID" value="NZ_JAVRHX010000003.1"/>
</dbReference>
<dbReference type="Pfam" id="PF01925">
    <property type="entry name" value="TauE"/>
    <property type="match status" value="1"/>
</dbReference>
<dbReference type="EMBL" id="JAVRHX010000003">
    <property type="protein sequence ID" value="MDT0595426.1"/>
    <property type="molecule type" value="Genomic_DNA"/>
</dbReference>
<evidence type="ECO:0000256" key="6">
    <source>
        <dbReference type="RuleBase" id="RU363041"/>
    </source>
</evidence>
<dbReference type="InterPro" id="IPR002781">
    <property type="entry name" value="TM_pro_TauE-like"/>
</dbReference>
<keyword evidence="6" id="KW-1003">Cell membrane</keyword>
<sequence>MDNIITIMALCLLLGAVVGVLAGLLGIGGGLIIVPVLAFIFQKFLGVSIEYGMQMAIASSLSTVIFTGLSSARSHYKLGNIDKKIVVVCGIGIAFGAVFGALFATQISGVILKRIFAGLVLLIALQMIFGRNRVSNVSIGNPTYATIGLGSGFVASLMGIGGGAILVPVLVWFQTHIKTAIGCAALCGVVIATFGTATFIFSGWNADFLPQYAFGYVYLPATIGIALTSMITAPIGAKLTVKLDTQKLKKIFAVFLVLVSIRLIIGLE</sequence>
<comment type="similarity">
    <text evidence="2 6">Belongs to the 4-toluene sulfonate uptake permease (TSUP) (TC 2.A.102) family.</text>
</comment>
<comment type="subcellular location">
    <subcellularLocation>
        <location evidence="6">Cell membrane</location>
        <topology evidence="6">Multi-pass membrane protein</topology>
    </subcellularLocation>
    <subcellularLocation>
        <location evidence="1">Membrane</location>
        <topology evidence="1">Multi-pass membrane protein</topology>
    </subcellularLocation>
</comment>
<evidence type="ECO:0000313" key="7">
    <source>
        <dbReference type="EMBL" id="MDT0595426.1"/>
    </source>
</evidence>
<organism evidence="7 8">
    <name type="scientific">Glaciecola petra</name>
    <dbReference type="NCBI Taxonomy" id="3075602"/>
    <lineage>
        <taxon>Bacteria</taxon>
        <taxon>Pseudomonadati</taxon>
        <taxon>Pseudomonadota</taxon>
        <taxon>Gammaproteobacteria</taxon>
        <taxon>Alteromonadales</taxon>
        <taxon>Alteromonadaceae</taxon>
        <taxon>Glaciecola</taxon>
    </lineage>
</organism>
<evidence type="ECO:0000256" key="2">
    <source>
        <dbReference type="ARBA" id="ARBA00009142"/>
    </source>
</evidence>
<feature type="transmembrane region" description="Helical" evidence="6">
    <location>
        <begin position="51"/>
        <end position="73"/>
    </location>
</feature>
<keyword evidence="3 6" id="KW-0812">Transmembrane</keyword>
<feature type="transmembrane region" description="Helical" evidence="6">
    <location>
        <begin position="85"/>
        <end position="104"/>
    </location>
</feature>
<feature type="transmembrane region" description="Helical" evidence="6">
    <location>
        <begin position="180"/>
        <end position="204"/>
    </location>
</feature>
<feature type="transmembrane region" description="Helical" evidence="6">
    <location>
        <begin position="149"/>
        <end position="173"/>
    </location>
</feature>
<dbReference type="PANTHER" id="PTHR43483">
    <property type="entry name" value="MEMBRANE TRANSPORTER PROTEIN HI_0806-RELATED"/>
    <property type="match status" value="1"/>
</dbReference>
<accession>A0ABU2ZS19</accession>
<evidence type="ECO:0000256" key="3">
    <source>
        <dbReference type="ARBA" id="ARBA00022692"/>
    </source>
</evidence>
<feature type="transmembrane region" description="Helical" evidence="6">
    <location>
        <begin position="216"/>
        <end position="239"/>
    </location>
</feature>
<name>A0ABU2ZS19_9ALTE</name>
<evidence type="ECO:0000256" key="1">
    <source>
        <dbReference type="ARBA" id="ARBA00004141"/>
    </source>
</evidence>
<gene>
    <name evidence="7" type="ORF">RM552_11265</name>
</gene>